<dbReference type="Proteomes" id="UP001273505">
    <property type="component" value="Unassembled WGS sequence"/>
</dbReference>
<protein>
    <recommendedName>
        <fullName evidence="2">histidine kinase</fullName>
        <ecNumber evidence="2">2.7.13.3</ecNumber>
    </recommendedName>
</protein>
<evidence type="ECO:0000313" key="8">
    <source>
        <dbReference type="EMBL" id="MDX6851029.1"/>
    </source>
</evidence>
<dbReference type="InterPro" id="IPR036890">
    <property type="entry name" value="HATPase_C_sf"/>
</dbReference>
<keyword evidence="8" id="KW-0067">ATP-binding</keyword>
<keyword evidence="5" id="KW-0418">Kinase</keyword>
<dbReference type="PROSITE" id="PS50109">
    <property type="entry name" value="HIS_KIN"/>
    <property type="match status" value="1"/>
</dbReference>
<dbReference type="SMART" id="SM00387">
    <property type="entry name" value="HATPase_c"/>
    <property type="match status" value="1"/>
</dbReference>
<sequence length="530" mass="59896">MRKVDFFRNIGKAFDHKGIGRRLLLYIILFSSLVTLLATAVQLYTDYQRDIGQIKGRLNDIQSSHLSAISASLWNLDVDQLYIQIEGVRHLPDVDAVAVYEVSNNVINPLVVESGDFRDANAIVREYSIVNPDSSTGQVIGVLKVQASLREVYARLRDKAVVILLSQGIKTFLVSLFILFMFYRLVTVHLQAIAEHLGRYKIVEPAPRLALKREETSHKDELDQVVEAFNHLTDNLVNAYDSLQSINIALANDVAARKHAEAEVTRLNRELEARVTRRTAELEAANRELGSFCFSVSHDLRAPLRRIEGLKKVLEERLGSELSARSKHFLDRIADESHSMSEMIDSFLQLSKATQSEMQVANINVSTIVEKILNEMKAQEPERTVTLKIQADVYAEVDQRIITMLFSNLLSNAWKYTSKREHAEIEFGAYTEDSGQHIYFVKDNGSGFDMKYANRLFSPFTRLHHQDEFEGVGIGLATVQRIVARHGGHVWAEASPDDGAAFFFTLWEQHSHKMSQSISGLPKVNEPVDS</sequence>
<dbReference type="PRINTS" id="PR00344">
    <property type="entry name" value="BCTRLSENSOR"/>
</dbReference>
<feature type="domain" description="Histidine kinase" evidence="7">
    <location>
        <begin position="295"/>
        <end position="510"/>
    </location>
</feature>
<dbReference type="InterPro" id="IPR003594">
    <property type="entry name" value="HATPase_dom"/>
</dbReference>
<comment type="caution">
    <text evidence="8">The sequence shown here is derived from an EMBL/GenBank/DDBJ whole genome shotgun (WGS) entry which is preliminary data.</text>
</comment>
<keyword evidence="9" id="KW-1185">Reference proteome</keyword>
<keyword evidence="6" id="KW-1133">Transmembrane helix</keyword>
<dbReference type="SUPFAM" id="SSF47384">
    <property type="entry name" value="Homodimeric domain of signal transducing histidine kinase"/>
    <property type="match status" value="1"/>
</dbReference>
<dbReference type="RefSeq" id="WP_302720640.1">
    <property type="nucleotide sequence ID" value="NZ_JAULRU010000154.1"/>
</dbReference>
<dbReference type="EMBL" id="JAXAFO010000037">
    <property type="protein sequence ID" value="MDX6851029.1"/>
    <property type="molecule type" value="Genomic_DNA"/>
</dbReference>
<dbReference type="InterPro" id="IPR003661">
    <property type="entry name" value="HisK_dim/P_dom"/>
</dbReference>
<feature type="transmembrane region" description="Helical" evidence="6">
    <location>
        <begin position="160"/>
        <end position="183"/>
    </location>
</feature>
<feature type="transmembrane region" description="Helical" evidence="6">
    <location>
        <begin position="23"/>
        <end position="45"/>
    </location>
</feature>
<keyword evidence="8" id="KW-0547">Nucleotide-binding</keyword>
<evidence type="ECO:0000256" key="1">
    <source>
        <dbReference type="ARBA" id="ARBA00000085"/>
    </source>
</evidence>
<evidence type="ECO:0000256" key="4">
    <source>
        <dbReference type="ARBA" id="ARBA00022679"/>
    </source>
</evidence>
<name>A0ABU4S273_9GAMM</name>
<dbReference type="Gene3D" id="3.30.565.10">
    <property type="entry name" value="Histidine kinase-like ATPase, C-terminal domain"/>
    <property type="match status" value="1"/>
</dbReference>
<dbReference type="SUPFAM" id="SSF55874">
    <property type="entry name" value="ATPase domain of HSP90 chaperone/DNA topoisomerase II/histidine kinase"/>
    <property type="match status" value="1"/>
</dbReference>
<reference evidence="8 9" key="1">
    <citation type="submission" date="2023-11" db="EMBL/GenBank/DDBJ databases">
        <title>Gilvimarinus fulvus sp. nov., isolated from the surface of Kelp.</title>
        <authorList>
            <person name="Sun Y.Y."/>
            <person name="Gong Y."/>
            <person name="Du Z.J."/>
        </authorList>
    </citation>
    <scope>NUCLEOTIDE SEQUENCE [LARGE SCALE GENOMIC DNA]</scope>
    <source>
        <strain evidence="8 9">SDUM040013</strain>
    </source>
</reference>
<organism evidence="8 9">
    <name type="scientific">Gilvimarinus gilvus</name>
    <dbReference type="NCBI Taxonomy" id="3058038"/>
    <lineage>
        <taxon>Bacteria</taxon>
        <taxon>Pseudomonadati</taxon>
        <taxon>Pseudomonadota</taxon>
        <taxon>Gammaproteobacteria</taxon>
        <taxon>Cellvibrionales</taxon>
        <taxon>Cellvibrionaceae</taxon>
        <taxon>Gilvimarinus</taxon>
    </lineage>
</organism>
<keyword evidence="4" id="KW-0808">Transferase</keyword>
<dbReference type="InterPro" id="IPR004358">
    <property type="entry name" value="Sig_transdc_His_kin-like_C"/>
</dbReference>
<keyword evidence="3" id="KW-0597">Phosphoprotein</keyword>
<dbReference type="InterPro" id="IPR036097">
    <property type="entry name" value="HisK_dim/P_sf"/>
</dbReference>
<dbReference type="SMART" id="SM00388">
    <property type="entry name" value="HisKA"/>
    <property type="match status" value="1"/>
</dbReference>
<accession>A0ABU4S273</accession>
<keyword evidence="6" id="KW-0812">Transmembrane</keyword>
<dbReference type="EC" id="2.7.13.3" evidence="2"/>
<dbReference type="PANTHER" id="PTHR42878:SF15">
    <property type="entry name" value="BACTERIOPHYTOCHROME"/>
    <property type="match status" value="1"/>
</dbReference>
<comment type="catalytic activity">
    <reaction evidence="1">
        <text>ATP + protein L-histidine = ADP + protein N-phospho-L-histidine.</text>
        <dbReference type="EC" id="2.7.13.3"/>
    </reaction>
</comment>
<dbReference type="InterPro" id="IPR050351">
    <property type="entry name" value="BphY/WalK/GraS-like"/>
</dbReference>
<evidence type="ECO:0000256" key="5">
    <source>
        <dbReference type="ARBA" id="ARBA00022777"/>
    </source>
</evidence>
<gene>
    <name evidence="8" type="ORF">SCD92_16755</name>
</gene>
<dbReference type="GO" id="GO:0005524">
    <property type="term" value="F:ATP binding"/>
    <property type="evidence" value="ECO:0007669"/>
    <property type="project" value="UniProtKB-KW"/>
</dbReference>
<evidence type="ECO:0000313" key="9">
    <source>
        <dbReference type="Proteomes" id="UP001273505"/>
    </source>
</evidence>
<dbReference type="PANTHER" id="PTHR42878">
    <property type="entry name" value="TWO-COMPONENT HISTIDINE KINASE"/>
    <property type="match status" value="1"/>
</dbReference>
<dbReference type="InterPro" id="IPR033414">
    <property type="entry name" value="Sensor_dom"/>
</dbReference>
<evidence type="ECO:0000256" key="6">
    <source>
        <dbReference type="SAM" id="Phobius"/>
    </source>
</evidence>
<evidence type="ECO:0000256" key="2">
    <source>
        <dbReference type="ARBA" id="ARBA00012438"/>
    </source>
</evidence>
<evidence type="ECO:0000259" key="7">
    <source>
        <dbReference type="PROSITE" id="PS50109"/>
    </source>
</evidence>
<dbReference type="CDD" id="cd00082">
    <property type="entry name" value="HisKA"/>
    <property type="match status" value="1"/>
</dbReference>
<evidence type="ECO:0000256" key="3">
    <source>
        <dbReference type="ARBA" id="ARBA00022553"/>
    </source>
</evidence>
<dbReference type="Pfam" id="PF17149">
    <property type="entry name" value="CHASE5"/>
    <property type="match status" value="1"/>
</dbReference>
<keyword evidence="6" id="KW-0472">Membrane</keyword>
<dbReference type="Pfam" id="PF00512">
    <property type="entry name" value="HisKA"/>
    <property type="match status" value="1"/>
</dbReference>
<dbReference type="Gene3D" id="1.10.287.130">
    <property type="match status" value="1"/>
</dbReference>
<proteinExistence type="predicted"/>
<dbReference type="InterPro" id="IPR005467">
    <property type="entry name" value="His_kinase_dom"/>
</dbReference>
<dbReference type="Pfam" id="PF02518">
    <property type="entry name" value="HATPase_c"/>
    <property type="match status" value="1"/>
</dbReference>